<dbReference type="Proteomes" id="UP001596135">
    <property type="component" value="Unassembled WGS sequence"/>
</dbReference>
<dbReference type="Gene3D" id="1.10.150.240">
    <property type="entry name" value="Putative phosphatase, domain 2"/>
    <property type="match status" value="1"/>
</dbReference>
<accession>A0ABW1LRK6</accession>
<evidence type="ECO:0000256" key="2">
    <source>
        <dbReference type="ARBA" id="ARBA00022801"/>
    </source>
</evidence>
<sequence length="231" mass="25410">MQTSDIRALVFDVLGTVVDENATVERAAAEMFAAAGLPREELPGFLEEWEREQRSRMDAIRTAGAAWTDSDAIRASTLRERIRTRGWDVPEPAIDRLATVGHRLDPWADSVAALERLALQRAVVALTNGSVAQMADTFVHAGLRWTLVLSADQVQTFKPADAMYRLPPAYLQVAPEQMLFVAAHPWDLDAAAEHGYRTALVRRPGTSTEGEDRFGLSVDTIAELADVLSAR</sequence>
<dbReference type="SUPFAM" id="SSF56784">
    <property type="entry name" value="HAD-like"/>
    <property type="match status" value="1"/>
</dbReference>
<dbReference type="SFLD" id="SFLDG01129">
    <property type="entry name" value="C1.5:_HAD__Beta-PGM__Phosphata"/>
    <property type="match status" value="1"/>
</dbReference>
<dbReference type="InterPro" id="IPR036412">
    <property type="entry name" value="HAD-like_sf"/>
</dbReference>
<dbReference type="RefSeq" id="WP_379159568.1">
    <property type="nucleotide sequence ID" value="NZ_JBHSRJ010000009.1"/>
</dbReference>
<comment type="caution">
    <text evidence="3">The sequence shown here is derived from an EMBL/GenBank/DDBJ whole genome shotgun (WGS) entry which is preliminary data.</text>
</comment>
<evidence type="ECO:0000313" key="4">
    <source>
        <dbReference type="Proteomes" id="UP001596135"/>
    </source>
</evidence>
<dbReference type="Gene3D" id="3.40.50.1000">
    <property type="entry name" value="HAD superfamily/HAD-like"/>
    <property type="match status" value="1"/>
</dbReference>
<comment type="similarity">
    <text evidence="1">Belongs to the HAD-like hydrolase superfamily. S-2-haloalkanoic acid dehalogenase family.</text>
</comment>
<dbReference type="InterPro" id="IPR006328">
    <property type="entry name" value="2-HAD"/>
</dbReference>
<keyword evidence="2" id="KW-0378">Hydrolase</keyword>
<organism evidence="3 4">
    <name type="scientific">Nocardioides hankookensis</name>
    <dbReference type="NCBI Taxonomy" id="443157"/>
    <lineage>
        <taxon>Bacteria</taxon>
        <taxon>Bacillati</taxon>
        <taxon>Actinomycetota</taxon>
        <taxon>Actinomycetes</taxon>
        <taxon>Propionibacteriales</taxon>
        <taxon>Nocardioidaceae</taxon>
        <taxon>Nocardioides</taxon>
    </lineage>
</organism>
<dbReference type="InterPro" id="IPR006439">
    <property type="entry name" value="HAD-SF_hydro_IA"/>
</dbReference>
<evidence type="ECO:0000313" key="3">
    <source>
        <dbReference type="EMBL" id="MFC6045768.1"/>
    </source>
</evidence>
<dbReference type="NCBIfam" id="TIGR01428">
    <property type="entry name" value="HAD_type_II"/>
    <property type="match status" value="1"/>
</dbReference>
<dbReference type="PRINTS" id="PR00413">
    <property type="entry name" value="HADHALOGNASE"/>
</dbReference>
<dbReference type="InterPro" id="IPR023198">
    <property type="entry name" value="PGP-like_dom2"/>
</dbReference>
<dbReference type="PANTHER" id="PTHR43316">
    <property type="entry name" value="HYDROLASE, HALOACID DELAHOGENASE-RELATED"/>
    <property type="match status" value="1"/>
</dbReference>
<dbReference type="NCBIfam" id="TIGR01493">
    <property type="entry name" value="HAD-SF-IA-v2"/>
    <property type="match status" value="1"/>
</dbReference>
<name>A0ABW1LRK6_9ACTN</name>
<protein>
    <submittedName>
        <fullName evidence="3">Haloacid dehalogenase type II</fullName>
    </submittedName>
</protein>
<dbReference type="PANTHER" id="PTHR43316:SF3">
    <property type="entry name" value="HALOACID DEHALOGENASE, TYPE II (AFU_ORTHOLOGUE AFUA_2G07750)-RELATED"/>
    <property type="match status" value="1"/>
</dbReference>
<dbReference type="Pfam" id="PF00702">
    <property type="entry name" value="Hydrolase"/>
    <property type="match status" value="1"/>
</dbReference>
<dbReference type="EMBL" id="JBHSRJ010000009">
    <property type="protein sequence ID" value="MFC6045768.1"/>
    <property type="molecule type" value="Genomic_DNA"/>
</dbReference>
<dbReference type="SFLD" id="SFLDS00003">
    <property type="entry name" value="Haloacid_Dehalogenase"/>
    <property type="match status" value="1"/>
</dbReference>
<proteinExistence type="inferred from homology"/>
<gene>
    <name evidence="3" type="ORF">ACFPYL_21980</name>
</gene>
<evidence type="ECO:0000256" key="1">
    <source>
        <dbReference type="ARBA" id="ARBA00008106"/>
    </source>
</evidence>
<dbReference type="InterPro" id="IPR051540">
    <property type="entry name" value="S-2-haloacid_dehalogenase"/>
</dbReference>
<dbReference type="InterPro" id="IPR023214">
    <property type="entry name" value="HAD_sf"/>
</dbReference>
<reference evidence="4" key="1">
    <citation type="journal article" date="2019" name="Int. J. Syst. Evol. Microbiol.">
        <title>The Global Catalogue of Microorganisms (GCM) 10K type strain sequencing project: providing services to taxonomists for standard genome sequencing and annotation.</title>
        <authorList>
            <consortium name="The Broad Institute Genomics Platform"/>
            <consortium name="The Broad Institute Genome Sequencing Center for Infectious Disease"/>
            <person name="Wu L."/>
            <person name="Ma J."/>
        </authorList>
    </citation>
    <scope>NUCLEOTIDE SEQUENCE [LARGE SCALE GENOMIC DNA]</scope>
    <source>
        <strain evidence="4">CCUG 54522</strain>
    </source>
</reference>
<keyword evidence="4" id="KW-1185">Reference proteome</keyword>